<evidence type="ECO:0000313" key="2">
    <source>
        <dbReference type="Proteomes" id="UP000236311"/>
    </source>
</evidence>
<reference evidence="1 2" key="1">
    <citation type="submission" date="2018-01" db="EMBL/GenBank/DDBJ databases">
        <authorList>
            <person name="Gaut B.S."/>
            <person name="Morton B.R."/>
            <person name="Clegg M.T."/>
            <person name="Duvall M.R."/>
        </authorList>
    </citation>
    <scope>NUCLEOTIDE SEQUENCE [LARGE SCALE GENOMIC DNA]</scope>
    <source>
        <strain evidence="1">GP69</strain>
    </source>
</reference>
<protein>
    <submittedName>
        <fullName evidence="1">Uncharacterized protein</fullName>
    </submittedName>
</protein>
<sequence length="62" mass="6894">MYEYDYSGDMKFFQDQLAAKGITKKMLDMNNFAGLTARELQNIVDSARLIKKGETAGEPASA</sequence>
<organism evidence="1 2">
    <name type="scientific">Acetatifactor muris</name>
    <dbReference type="NCBI Taxonomy" id="879566"/>
    <lineage>
        <taxon>Bacteria</taxon>
        <taxon>Bacillati</taxon>
        <taxon>Bacillota</taxon>
        <taxon>Clostridia</taxon>
        <taxon>Lachnospirales</taxon>
        <taxon>Lachnospiraceae</taxon>
        <taxon>Acetatifactor</taxon>
    </lineage>
</organism>
<dbReference type="Proteomes" id="UP000236311">
    <property type="component" value="Unassembled WGS sequence"/>
</dbReference>
<keyword evidence="2" id="KW-1185">Reference proteome</keyword>
<accession>A0A2K4ZGS2</accession>
<proteinExistence type="predicted"/>
<dbReference type="AlphaFoldDB" id="A0A2K4ZGS2"/>
<dbReference type="RefSeq" id="WP_103239743.1">
    <property type="nucleotide sequence ID" value="NZ_JANJZD010000010.1"/>
</dbReference>
<dbReference type="EMBL" id="OFSM01000011">
    <property type="protein sequence ID" value="SOY29644.1"/>
    <property type="molecule type" value="Genomic_DNA"/>
</dbReference>
<gene>
    <name evidence="1" type="ORF">AMURIS_02365</name>
</gene>
<name>A0A2K4ZGS2_9FIRM</name>
<evidence type="ECO:0000313" key="1">
    <source>
        <dbReference type="EMBL" id="SOY29644.1"/>
    </source>
</evidence>